<keyword evidence="2" id="KW-0812">Transmembrane</keyword>
<dbReference type="EMBL" id="SFBH01000058">
    <property type="protein sequence ID" value="TRU37583.1"/>
    <property type="molecule type" value="Genomic_DNA"/>
</dbReference>
<comment type="caution">
    <text evidence="3">The sequence shown here is derived from an EMBL/GenBank/DDBJ whole genome shotgun (WGS) entry which is preliminary data.</text>
</comment>
<keyword evidence="2" id="KW-1133">Transmembrane helix</keyword>
<reference evidence="3 4" key="1">
    <citation type="submission" date="2019-01" db="EMBL/GenBank/DDBJ databases">
        <title>Coherence of Microcystis species and biogeography revealed through population genomics.</title>
        <authorList>
            <person name="Perez-Carrascal O.M."/>
            <person name="Terrat Y."/>
            <person name="Giani A."/>
            <person name="Fortin N."/>
            <person name="Tromas N."/>
            <person name="Shapiro B.J."/>
        </authorList>
    </citation>
    <scope>NUCLEOTIDE SEQUENCE [LARGE SCALE GENOMIC DNA]</scope>
    <source>
        <strain evidence="3">Ma_MB_F_20061100_S20D</strain>
    </source>
</reference>
<accession>A0A552ET04</accession>
<dbReference type="Proteomes" id="UP000315113">
    <property type="component" value="Unassembled WGS sequence"/>
</dbReference>
<feature type="region of interest" description="Disordered" evidence="1">
    <location>
        <begin position="1"/>
        <end position="21"/>
    </location>
</feature>
<organism evidence="3 4">
    <name type="scientific">Microcystis aeruginosa Ma_MB_F_20061100_S20D</name>
    <dbReference type="NCBI Taxonomy" id="2486253"/>
    <lineage>
        <taxon>Bacteria</taxon>
        <taxon>Bacillati</taxon>
        <taxon>Cyanobacteriota</taxon>
        <taxon>Cyanophyceae</taxon>
        <taxon>Oscillatoriophycideae</taxon>
        <taxon>Chroococcales</taxon>
        <taxon>Microcystaceae</taxon>
        <taxon>Microcystis</taxon>
    </lineage>
</organism>
<dbReference type="AlphaFoldDB" id="A0A552ET04"/>
<evidence type="ECO:0000313" key="3">
    <source>
        <dbReference type="EMBL" id="TRU37583.1"/>
    </source>
</evidence>
<evidence type="ECO:0000256" key="2">
    <source>
        <dbReference type="SAM" id="Phobius"/>
    </source>
</evidence>
<name>A0A552ET04_MICAE</name>
<feature type="transmembrane region" description="Helical" evidence="2">
    <location>
        <begin position="34"/>
        <end position="55"/>
    </location>
</feature>
<evidence type="ECO:0000313" key="4">
    <source>
        <dbReference type="Proteomes" id="UP000315113"/>
    </source>
</evidence>
<protein>
    <submittedName>
        <fullName evidence="3">Uncharacterized protein</fullName>
    </submittedName>
</protein>
<gene>
    <name evidence="3" type="ORF">EWV78_07025</name>
</gene>
<keyword evidence="2" id="KW-0472">Membrane</keyword>
<sequence length="76" mass="8029">MTNHLPNDDKPSQKVKAGRDAEVVGGDKITSTNISVWISFLLIGVLASGGIAWAINAGWLTKSGNPQQPSPQRSSN</sequence>
<proteinExistence type="predicted"/>
<evidence type="ECO:0000256" key="1">
    <source>
        <dbReference type="SAM" id="MobiDB-lite"/>
    </source>
</evidence>